<dbReference type="PROSITE" id="PS50108">
    <property type="entry name" value="CRIB"/>
    <property type="match status" value="1"/>
</dbReference>
<dbReference type="GO" id="GO:0004674">
    <property type="term" value="F:protein serine/threonine kinase activity"/>
    <property type="evidence" value="ECO:0007669"/>
    <property type="project" value="TreeGrafter"/>
</dbReference>
<dbReference type="EMBL" id="KK119401">
    <property type="protein sequence ID" value="KFM75626.1"/>
    <property type="molecule type" value="Genomic_DNA"/>
</dbReference>
<evidence type="ECO:0000256" key="1">
    <source>
        <dbReference type="SAM" id="MobiDB-lite"/>
    </source>
</evidence>
<evidence type="ECO:0000313" key="4">
    <source>
        <dbReference type="EMBL" id="KFM75626.1"/>
    </source>
</evidence>
<dbReference type="CDD" id="cd00132">
    <property type="entry name" value="CRIB"/>
    <property type="match status" value="1"/>
</dbReference>
<dbReference type="GO" id="GO:0005737">
    <property type="term" value="C:cytoplasm"/>
    <property type="evidence" value="ECO:0007669"/>
    <property type="project" value="TreeGrafter"/>
</dbReference>
<keyword evidence="4" id="KW-0418">Kinase</keyword>
<feature type="region of interest" description="Disordered" evidence="1">
    <location>
        <begin position="392"/>
        <end position="426"/>
    </location>
</feature>
<feature type="compositionally biased region" description="Polar residues" evidence="1">
    <location>
        <begin position="510"/>
        <end position="558"/>
    </location>
</feature>
<evidence type="ECO:0000259" key="2">
    <source>
        <dbReference type="PROSITE" id="PS50108"/>
    </source>
</evidence>
<dbReference type="OrthoDB" id="6503988at2759"/>
<dbReference type="PANTHER" id="PTHR22988">
    <property type="entry name" value="MYOTONIC DYSTROPHY S/T KINASE-RELATED"/>
    <property type="match status" value="1"/>
</dbReference>
<proteinExistence type="predicted"/>
<keyword evidence="4" id="KW-0808">Transferase</keyword>
<dbReference type="Pfam" id="PF00780">
    <property type="entry name" value="CNH"/>
    <property type="match status" value="1"/>
</dbReference>
<evidence type="ECO:0000313" key="5">
    <source>
        <dbReference type="Proteomes" id="UP000054359"/>
    </source>
</evidence>
<dbReference type="Proteomes" id="UP000054359">
    <property type="component" value="Unassembled WGS sequence"/>
</dbReference>
<accession>A0A087UE37</accession>
<feature type="compositionally biased region" description="Low complexity" evidence="1">
    <location>
        <begin position="459"/>
        <end position="479"/>
    </location>
</feature>
<name>A0A087UE37_STEMI</name>
<organism evidence="4 5">
    <name type="scientific">Stegodyphus mimosarum</name>
    <name type="common">African social velvet spider</name>
    <dbReference type="NCBI Taxonomy" id="407821"/>
    <lineage>
        <taxon>Eukaryota</taxon>
        <taxon>Metazoa</taxon>
        <taxon>Ecdysozoa</taxon>
        <taxon>Arthropoda</taxon>
        <taxon>Chelicerata</taxon>
        <taxon>Arachnida</taxon>
        <taxon>Araneae</taxon>
        <taxon>Araneomorphae</taxon>
        <taxon>Entelegynae</taxon>
        <taxon>Eresoidea</taxon>
        <taxon>Eresidae</taxon>
        <taxon>Stegodyphus</taxon>
    </lineage>
</organism>
<feature type="compositionally biased region" description="Basic and acidic residues" evidence="1">
    <location>
        <begin position="406"/>
        <end position="425"/>
    </location>
</feature>
<dbReference type="OMA" id="HAITINH"/>
<feature type="region of interest" description="Disordered" evidence="1">
    <location>
        <begin position="457"/>
        <end position="628"/>
    </location>
</feature>
<protein>
    <submittedName>
        <fullName evidence="4">Serine/threonine-protein kinase Genghis Khan</fullName>
    </submittedName>
</protein>
<feature type="domain" description="CRIB" evidence="2">
    <location>
        <begin position="428"/>
        <end position="441"/>
    </location>
</feature>
<reference evidence="4 5" key="1">
    <citation type="submission" date="2013-11" db="EMBL/GenBank/DDBJ databases">
        <title>Genome sequencing of Stegodyphus mimosarum.</title>
        <authorList>
            <person name="Bechsgaard J."/>
        </authorList>
    </citation>
    <scope>NUCLEOTIDE SEQUENCE [LARGE SCALE GENOMIC DNA]</scope>
</reference>
<dbReference type="PROSITE" id="PS50219">
    <property type="entry name" value="CNH"/>
    <property type="match status" value="1"/>
</dbReference>
<dbReference type="InterPro" id="IPR000095">
    <property type="entry name" value="CRIB_dom"/>
</dbReference>
<dbReference type="AlphaFoldDB" id="A0A087UE37"/>
<feature type="compositionally biased region" description="Polar residues" evidence="1">
    <location>
        <begin position="574"/>
        <end position="588"/>
    </location>
</feature>
<dbReference type="SMART" id="SM00285">
    <property type="entry name" value="PBD"/>
    <property type="match status" value="1"/>
</dbReference>
<dbReference type="GO" id="GO:0005856">
    <property type="term" value="C:cytoskeleton"/>
    <property type="evidence" value="ECO:0007669"/>
    <property type="project" value="TreeGrafter"/>
</dbReference>
<evidence type="ECO:0000259" key="3">
    <source>
        <dbReference type="PROSITE" id="PS50219"/>
    </source>
</evidence>
<dbReference type="PANTHER" id="PTHR22988:SF66">
    <property type="entry name" value="SERINE_THREONINE-PROTEIN KINASE GENGHIS KHAN"/>
    <property type="match status" value="1"/>
</dbReference>
<keyword evidence="5" id="KW-1185">Reference proteome</keyword>
<dbReference type="SUPFAM" id="SSF69322">
    <property type="entry name" value="Tricorn protease domain 2"/>
    <property type="match status" value="1"/>
</dbReference>
<dbReference type="STRING" id="407821.A0A087UE37"/>
<gene>
    <name evidence="4" type="ORF">X975_13392</name>
</gene>
<dbReference type="SMART" id="SM00036">
    <property type="entry name" value="CNH"/>
    <property type="match status" value="1"/>
</dbReference>
<dbReference type="InterPro" id="IPR050839">
    <property type="entry name" value="Rho-assoc_Ser/Thr_Kinase"/>
</dbReference>
<feature type="domain" description="CNH" evidence="3">
    <location>
        <begin position="59"/>
        <end position="356"/>
    </location>
</feature>
<sequence>MMDPPGLKNQTLMLVDRESEKNKWVDALTELHRILRRNKLPSRTVFQAKEILDNTISIVKNALSAAVIDRDRLVLGTEEGLYCVDLDREEIARIGDGKKICQIQYVPEEQLLIAVSGKQRHIRLIPVGALDGHDIEWIKVADTKGCLTFDTACYSQGCSSNYVFCIALKRQAPFSNISDLSILKMPFRFNGDCKVVLYDINRTKSRHQRRREISLPTSAQCLNVMGDRLCVGFPSSFFIYSLWEETPPFCLVNTESSALSYLGHNPMDALTAVNLPNNEFLLVFSYLGIFVDGQGRKTREKELMFPALPTGVSQRDEYLCVYSESHVDVFEVNTGDWVQTVNLKKTKPLSTSGMLCLTLATELPHLVYLHNVQHRENQIRVPEVTIHHVKERSGKTVLSRTRRRFSVREPEKAKTGKGNTTERRSRMISAPTNFNHVSHMGPGEGIQLQKLMDLPAVKPPSQQCQTPTQTPTSVSTPVSSDERSQRTRSVPQPKPLPRALQDSNSRRTTHNGSASNKHPSFMNPWNQRPPVNTASPDGSGSVSSQEHSTPSVHTAGSTQAHSSGHEEQHEQSSPRHSIASNTSSNVSYPPSPRERRTTAPAATSVPLLPLHAPNADDHGGSSSYESQS</sequence>
<feature type="non-terminal residue" evidence="4">
    <location>
        <position position="628"/>
    </location>
</feature>
<dbReference type="InterPro" id="IPR001180">
    <property type="entry name" value="CNH_dom"/>
</dbReference>
<dbReference type="GO" id="GO:0031032">
    <property type="term" value="P:actomyosin structure organization"/>
    <property type="evidence" value="ECO:0007669"/>
    <property type="project" value="TreeGrafter"/>
</dbReference>
<feature type="compositionally biased region" description="Basic and acidic residues" evidence="1">
    <location>
        <begin position="563"/>
        <end position="573"/>
    </location>
</feature>